<proteinExistence type="predicted"/>
<dbReference type="Proteomes" id="UP000886520">
    <property type="component" value="Chromosome 5"/>
</dbReference>
<gene>
    <name evidence="1" type="ORF">GOP47_0004884</name>
</gene>
<dbReference type="AlphaFoldDB" id="A0A9D4ZNM4"/>
<keyword evidence="2" id="KW-1185">Reference proteome</keyword>
<name>A0A9D4ZNM4_ADICA</name>
<protein>
    <submittedName>
        <fullName evidence="1">Uncharacterized protein</fullName>
    </submittedName>
</protein>
<reference evidence="1 2" key="1">
    <citation type="submission" date="2021-01" db="EMBL/GenBank/DDBJ databases">
        <title>Adiantum capillus-veneris genome.</title>
        <authorList>
            <person name="Fang Y."/>
            <person name="Liao Q."/>
        </authorList>
    </citation>
    <scope>NUCLEOTIDE SEQUENCE [LARGE SCALE GENOMIC DNA]</scope>
    <source>
        <strain evidence="1">H3</strain>
        <tissue evidence="1">Leaf</tissue>
    </source>
</reference>
<sequence length="350" mass="38851">MAPKRSMKKREANCLGGMTLRSGAIQGRQVILEDGSSRILPMSPPKKSMVKRRNQCVYVDDEAWSLDRSIDGASNSNAITPNTIGEEFITCVDALLLDVEAIDDLAWHSIEMWFKKTPIYDGREYSLKGEISQYVARLIFADFPTSMLVDGIHNNTIGNLKVVLEWNHFSTALASGVMEIADVHLADEGFLVTLSLAQILGDLAMQANRVSLQLHGSWTLMCDGGYLHPETGEQSAQSINPHYDIKAGEDVSLECFLASRSYLTESPPRSSNNYTRIAGDLIRGGAECTETFYSWLLETFTYEDNHVMDIFAECGGLGLACTKESLHCLMLEGDFFVFSKCLEKILWSSS</sequence>
<accession>A0A9D4ZNM4</accession>
<evidence type="ECO:0000313" key="2">
    <source>
        <dbReference type="Proteomes" id="UP000886520"/>
    </source>
</evidence>
<organism evidence="1 2">
    <name type="scientific">Adiantum capillus-veneris</name>
    <name type="common">Maidenhair fern</name>
    <dbReference type="NCBI Taxonomy" id="13818"/>
    <lineage>
        <taxon>Eukaryota</taxon>
        <taxon>Viridiplantae</taxon>
        <taxon>Streptophyta</taxon>
        <taxon>Embryophyta</taxon>
        <taxon>Tracheophyta</taxon>
        <taxon>Polypodiopsida</taxon>
        <taxon>Polypodiidae</taxon>
        <taxon>Polypodiales</taxon>
        <taxon>Pteridineae</taxon>
        <taxon>Pteridaceae</taxon>
        <taxon>Vittarioideae</taxon>
        <taxon>Adiantum</taxon>
    </lineage>
</organism>
<dbReference type="EMBL" id="JABFUD020000005">
    <property type="protein sequence ID" value="KAI5079405.1"/>
    <property type="molecule type" value="Genomic_DNA"/>
</dbReference>
<dbReference type="OrthoDB" id="1937494at2759"/>
<comment type="caution">
    <text evidence="1">The sequence shown here is derived from an EMBL/GenBank/DDBJ whole genome shotgun (WGS) entry which is preliminary data.</text>
</comment>
<evidence type="ECO:0000313" key="1">
    <source>
        <dbReference type="EMBL" id="KAI5079405.1"/>
    </source>
</evidence>